<evidence type="ECO:0000313" key="1">
    <source>
        <dbReference type="EMBL" id="TBU21772.1"/>
    </source>
</evidence>
<organism evidence="1">
    <name type="scientific">Dichomitus squalens</name>
    <dbReference type="NCBI Taxonomy" id="114155"/>
    <lineage>
        <taxon>Eukaryota</taxon>
        <taxon>Fungi</taxon>
        <taxon>Dikarya</taxon>
        <taxon>Basidiomycota</taxon>
        <taxon>Agaricomycotina</taxon>
        <taxon>Agaricomycetes</taxon>
        <taxon>Polyporales</taxon>
        <taxon>Polyporaceae</taxon>
        <taxon>Dichomitus</taxon>
    </lineage>
</organism>
<feature type="non-terminal residue" evidence="1">
    <location>
        <position position="1"/>
    </location>
</feature>
<dbReference type="AlphaFoldDB" id="A0A4Q9M7E1"/>
<protein>
    <submittedName>
        <fullName evidence="1">Uncharacterized protein</fullName>
    </submittedName>
</protein>
<name>A0A4Q9M7E1_9APHY</name>
<dbReference type="EMBL" id="ML143577">
    <property type="protein sequence ID" value="TBU21772.1"/>
    <property type="molecule type" value="Genomic_DNA"/>
</dbReference>
<proteinExistence type="predicted"/>
<accession>A0A4Q9M7E1</accession>
<reference evidence="1" key="1">
    <citation type="submission" date="2019-01" db="EMBL/GenBank/DDBJ databases">
        <title>Draft genome sequences of three monokaryotic isolates of the white-rot basidiomycete fungus Dichomitus squalens.</title>
        <authorList>
            <consortium name="DOE Joint Genome Institute"/>
            <person name="Lopez S.C."/>
            <person name="Andreopoulos B."/>
            <person name="Pangilinan J."/>
            <person name="Lipzen A."/>
            <person name="Riley R."/>
            <person name="Ahrendt S."/>
            <person name="Ng V."/>
            <person name="Barry K."/>
            <person name="Daum C."/>
            <person name="Grigoriev I.V."/>
            <person name="Hilden K.S."/>
            <person name="Makela M.R."/>
            <person name="de Vries R.P."/>
        </authorList>
    </citation>
    <scope>NUCLEOTIDE SEQUENCE [LARGE SCALE GENOMIC DNA]</scope>
    <source>
        <strain evidence="1">OM18370.1</strain>
    </source>
</reference>
<dbReference type="Proteomes" id="UP000292957">
    <property type="component" value="Unassembled WGS sequence"/>
</dbReference>
<sequence length="157" mass="17828">CDELKGRYRLEPQPCNAHIVEQGRKNMINQYSYVAEQMRARTSCVGRRVRRVGRGAVDNMETYQSYNEHQSNWLPRPWPPIFPQLACVIAVRIERASHRCQRATSMATTAQGDGVGRNALRIDGGCQKPQGNCVRQMDESKTSLAAVVRRQGVWRLA</sequence>
<gene>
    <name evidence="1" type="ORF">BD311DRAFT_771614</name>
</gene>